<evidence type="ECO:0000313" key="2">
    <source>
        <dbReference type="EMBL" id="NMW66064.1"/>
    </source>
</evidence>
<proteinExistence type="predicted"/>
<dbReference type="EMBL" id="JABCUR010000015">
    <property type="protein sequence ID" value="NMW66064.1"/>
    <property type="molecule type" value="Genomic_DNA"/>
</dbReference>
<name>A0A7Y0Y5J9_9ACTO</name>
<organism evidence="2 3">
    <name type="scientific">Mobiluncus mulieris</name>
    <dbReference type="NCBI Taxonomy" id="2052"/>
    <lineage>
        <taxon>Bacteria</taxon>
        <taxon>Bacillati</taxon>
        <taxon>Actinomycetota</taxon>
        <taxon>Actinomycetes</taxon>
        <taxon>Actinomycetales</taxon>
        <taxon>Actinomycetaceae</taxon>
        <taxon>Mobiluncus</taxon>
    </lineage>
</organism>
<evidence type="ECO:0000313" key="3">
    <source>
        <dbReference type="Proteomes" id="UP000578252"/>
    </source>
</evidence>
<feature type="non-terminal residue" evidence="2">
    <location>
        <position position="77"/>
    </location>
</feature>
<feature type="domain" description="Mrr-like" evidence="1">
    <location>
        <begin position="1"/>
        <end position="76"/>
    </location>
</feature>
<dbReference type="Pfam" id="PF13156">
    <property type="entry name" value="Mrr_cat_2"/>
    <property type="match status" value="1"/>
</dbReference>
<comment type="caution">
    <text evidence="2">The sequence shown here is derived from an EMBL/GenBank/DDBJ whole genome shotgun (WGS) entry which is preliminary data.</text>
</comment>
<dbReference type="Proteomes" id="UP000578252">
    <property type="component" value="Unassembled WGS sequence"/>
</dbReference>
<accession>A0A7Y0Y5J9</accession>
<gene>
    <name evidence="2" type="ORF">HHJ78_11275</name>
</gene>
<reference evidence="2 3" key="1">
    <citation type="submission" date="2020-04" db="EMBL/GenBank/DDBJ databases">
        <title>Antimicrobial susceptibility and clonality of vaginal-derived multi-drug resistant Mobiluncus isolates in China.</title>
        <authorList>
            <person name="Zhang X."/>
        </authorList>
    </citation>
    <scope>NUCLEOTIDE SEQUENCE [LARGE SCALE GENOMIC DNA]</scope>
    <source>
        <strain evidence="2 3">13</strain>
    </source>
</reference>
<dbReference type="RefSeq" id="WP_169772533.1">
    <property type="nucleotide sequence ID" value="NZ_JABCUR010000015.1"/>
</dbReference>
<protein>
    <recommendedName>
        <fullName evidence="1">Mrr-like domain-containing protein</fullName>
    </recommendedName>
</protein>
<evidence type="ECO:0000259" key="1">
    <source>
        <dbReference type="Pfam" id="PF13156"/>
    </source>
</evidence>
<dbReference type="InterPro" id="IPR039442">
    <property type="entry name" value="Mrr-like_dom"/>
</dbReference>
<sequence>MAVQCKFYQPQTKIQKEHLDSFLSESGKEPFKRRIFVQTAGVAWSQNAEDAIQGQSKPVTRIGLADLRASNIDWTTY</sequence>
<dbReference type="AlphaFoldDB" id="A0A7Y0Y5J9"/>